<dbReference type="RefSeq" id="WP_162220270.1">
    <property type="nucleotide sequence ID" value="NZ_VIQT01000002.1"/>
</dbReference>
<gene>
    <name evidence="3" type="ORF">FMM72_00740</name>
</gene>
<evidence type="ECO:0000313" key="3">
    <source>
        <dbReference type="EMBL" id="NDO37787.1"/>
    </source>
</evidence>
<feature type="transmembrane region" description="Helical" evidence="2">
    <location>
        <begin position="207"/>
        <end position="227"/>
    </location>
</feature>
<feature type="transmembrane region" description="Helical" evidence="2">
    <location>
        <begin position="176"/>
        <end position="195"/>
    </location>
</feature>
<keyword evidence="2" id="KW-1133">Transmembrane helix</keyword>
<sequence length="702" mass="73736">MGIMMGIVSFVLGFAINLIDAAVSGMLESIGYDMSTFLAVFPFARNAMDTFTACGLFILMAGLAWQFVKGIAAPFGVEYENPLHVVGKVVFTWIAVVNLADILDIFTGFFRIVQEDMNNQSLGSGFDMEGFASNMLSGLISSLTGMSGLLLVVYIICVIILGWKFIKLLIEMVERYIVYCFICLIGPAFLSTAAFKSTSNIAGTWMRAFWGHSLLILINTWSAKMFLSYCQVFTQNIAGIQADGVFIPTLTMLFFGFAFLDFASRADTLIRILGLNTAHTGANLMQGAMGGLSRMVSSARSLQSVGGAIRGAAAAGAAAGGMGTAAGMKAAVSSFASGVTGGAAHTATGVSSVAGEATNRRNDGSKVNPGEPGRRAGADTPLRSGDLLRQESTPSAQVLNGQKEINDALTHKSNPHAENGIGGTNGIRGVAAKMDYTDGGVMASAGRQSEMADKNHGSGKAMGMIYQDTMTANAVRAAATGAERFVDEKGQSRPIASYKGAEAAAAMNGVTAFGNDNLKGFNFTEAEDGTSFISGQNFRDGSSVTYDSVEGGIASGVYTDADGNSTAFELVHDNVVESQRKAVESGAPGVTAFNPRASVGRIGDGTGESGFYVVPKTISENQLDTKPFGHTKTYGEMGASVNQSDPVQMQQATQSLQQFIGNSNPVDHAVLTIDKGKLERMQSDAQTGVPRTRQQAGNGMKQ</sequence>
<organism evidence="3 4">
    <name type="scientific">Anaerotruncus colihominis</name>
    <dbReference type="NCBI Taxonomy" id="169435"/>
    <lineage>
        <taxon>Bacteria</taxon>
        <taxon>Bacillati</taxon>
        <taxon>Bacillota</taxon>
        <taxon>Clostridia</taxon>
        <taxon>Eubacteriales</taxon>
        <taxon>Oscillospiraceae</taxon>
        <taxon>Anaerotruncus</taxon>
    </lineage>
</organism>
<feature type="compositionally biased region" description="Polar residues" evidence="1">
    <location>
        <begin position="390"/>
        <end position="399"/>
    </location>
</feature>
<reference evidence="3 4" key="1">
    <citation type="submission" date="2019-06" db="EMBL/GenBank/DDBJ databases">
        <title>Draft genome sequences of 15 bacterial species constituting the stable defined intestinal microbiota of the GM15 gnotobiotic mouse model.</title>
        <authorList>
            <person name="Elie C."/>
            <person name="Mathieu A."/>
            <person name="Saliou A."/>
            <person name="Darnaud M."/>
            <person name="Leulier F."/>
            <person name="Tamellini A."/>
        </authorList>
    </citation>
    <scope>NUCLEOTIDE SEQUENCE [LARGE SCALE GENOMIC DNA]</scope>
    <source>
        <strain evidence="3 4">JM4-15</strain>
    </source>
</reference>
<protein>
    <submittedName>
        <fullName evidence="3">Uncharacterized protein</fullName>
    </submittedName>
</protein>
<feature type="transmembrane region" description="Helical" evidence="2">
    <location>
        <begin position="139"/>
        <end position="164"/>
    </location>
</feature>
<evidence type="ECO:0000256" key="2">
    <source>
        <dbReference type="SAM" id="Phobius"/>
    </source>
</evidence>
<comment type="caution">
    <text evidence="3">The sequence shown here is derived from an EMBL/GenBank/DDBJ whole genome shotgun (WGS) entry which is preliminary data.</text>
</comment>
<name>A0A845SV20_9FIRM</name>
<proteinExistence type="predicted"/>
<feature type="transmembrane region" description="Helical" evidence="2">
    <location>
        <begin position="239"/>
        <end position="260"/>
    </location>
</feature>
<feature type="compositionally biased region" description="Polar residues" evidence="1">
    <location>
        <begin position="692"/>
        <end position="702"/>
    </location>
</feature>
<feature type="region of interest" description="Disordered" evidence="1">
    <location>
        <begin position="350"/>
        <end position="399"/>
    </location>
</feature>
<feature type="region of interest" description="Disordered" evidence="1">
    <location>
        <begin position="677"/>
        <end position="702"/>
    </location>
</feature>
<accession>A0A845SV20</accession>
<dbReference type="EMBL" id="VIQT01000002">
    <property type="protein sequence ID" value="NDO37787.1"/>
    <property type="molecule type" value="Genomic_DNA"/>
</dbReference>
<feature type="transmembrane region" description="Helical" evidence="2">
    <location>
        <begin position="50"/>
        <end position="68"/>
    </location>
</feature>
<dbReference type="Proteomes" id="UP000462501">
    <property type="component" value="Unassembled WGS sequence"/>
</dbReference>
<feature type="transmembrane region" description="Helical" evidence="2">
    <location>
        <begin position="89"/>
        <end position="113"/>
    </location>
</feature>
<keyword evidence="2" id="KW-0812">Transmembrane</keyword>
<dbReference type="AlphaFoldDB" id="A0A845SV20"/>
<keyword evidence="2" id="KW-0472">Membrane</keyword>
<evidence type="ECO:0000256" key="1">
    <source>
        <dbReference type="SAM" id="MobiDB-lite"/>
    </source>
</evidence>
<evidence type="ECO:0000313" key="4">
    <source>
        <dbReference type="Proteomes" id="UP000462501"/>
    </source>
</evidence>